<gene>
    <name evidence="1" type="ORF">H4R21_001431</name>
</gene>
<evidence type="ECO:0000313" key="2">
    <source>
        <dbReference type="Proteomes" id="UP001140087"/>
    </source>
</evidence>
<dbReference type="Proteomes" id="UP001140087">
    <property type="component" value="Unassembled WGS sequence"/>
</dbReference>
<dbReference type="EMBL" id="JANBUN010000294">
    <property type="protein sequence ID" value="KAJ2804981.1"/>
    <property type="molecule type" value="Genomic_DNA"/>
</dbReference>
<accession>A0ACC1LBD7</accession>
<comment type="caution">
    <text evidence="1">The sequence shown here is derived from an EMBL/GenBank/DDBJ whole genome shotgun (WGS) entry which is preliminary data.</text>
</comment>
<keyword evidence="2" id="KW-1185">Reference proteome</keyword>
<evidence type="ECO:0000313" key="1">
    <source>
        <dbReference type="EMBL" id="KAJ2804981.1"/>
    </source>
</evidence>
<protein>
    <submittedName>
        <fullName evidence="1">Uncharacterized protein</fullName>
    </submittedName>
</protein>
<organism evidence="1 2">
    <name type="scientific">Coemansia helicoidea</name>
    <dbReference type="NCBI Taxonomy" id="1286919"/>
    <lineage>
        <taxon>Eukaryota</taxon>
        <taxon>Fungi</taxon>
        <taxon>Fungi incertae sedis</taxon>
        <taxon>Zoopagomycota</taxon>
        <taxon>Kickxellomycotina</taxon>
        <taxon>Kickxellomycetes</taxon>
        <taxon>Kickxellales</taxon>
        <taxon>Kickxellaceae</taxon>
        <taxon>Coemansia</taxon>
    </lineage>
</organism>
<proteinExistence type="predicted"/>
<name>A0ACC1LBD7_9FUNG</name>
<reference evidence="1" key="1">
    <citation type="submission" date="2022-07" db="EMBL/GenBank/DDBJ databases">
        <title>Phylogenomic reconstructions and comparative analyses of Kickxellomycotina fungi.</title>
        <authorList>
            <person name="Reynolds N.K."/>
            <person name="Stajich J.E."/>
            <person name="Barry K."/>
            <person name="Grigoriev I.V."/>
            <person name="Crous P."/>
            <person name="Smith M.E."/>
        </authorList>
    </citation>
    <scope>NUCLEOTIDE SEQUENCE</scope>
    <source>
        <strain evidence="1">BCRC 34780</strain>
    </source>
</reference>
<sequence>MRTIANAIRPRKQQPSNDSVLGLRKQRSAPVPQVSPTPNRHLASEDGPVRLEQSATVGARPDRAAPGSRAAVWGRHRLSIGSTTDSLEPWDDGRDTAGADGHGLLYVDSPEDAELDGPTIASAAGESAVSLVSAAPAVAAVAAAGGDGRGRIMSYIHRLPLHILGAGRLGDRAGGASAGCEAGWARDSIGRGRRLGAKELAQSVAEEAAAAAGSSIFSGEQDLLKRVSSVPGNLLMFRAHLNDPLLHPEFRAPPRYTRYQSVQLPVNEPDDTPVYGYALLALTSVLFIASMYSLVVSKFVPYTGVPFLDAVKDDRYFCLLMPVTGLSFGFAVFWNWLGMKFFRHN</sequence>